<dbReference type="Proteomes" id="UP000267469">
    <property type="component" value="Unassembled WGS sequence"/>
</dbReference>
<dbReference type="OrthoDB" id="9763354at2"/>
<dbReference type="PANTHER" id="PTHR12558">
    <property type="entry name" value="CELL DIVISION CYCLE 16,23,27"/>
    <property type="match status" value="1"/>
</dbReference>
<dbReference type="Pfam" id="PF13432">
    <property type="entry name" value="TPR_16"/>
    <property type="match status" value="1"/>
</dbReference>
<reference evidence="2 3" key="1">
    <citation type="submission" date="2018-10" db="EMBL/GenBank/DDBJ databases">
        <title>Sinomicrobium pectinilyticum sp. nov., a pectinase-producing bacterium isolated from alkaline and saline soil, and emended description of the genus Sinomicrobium.</title>
        <authorList>
            <person name="Cheng B."/>
            <person name="Li C."/>
            <person name="Lai Q."/>
            <person name="Du M."/>
            <person name="Shao Z."/>
            <person name="Xu P."/>
            <person name="Yang C."/>
        </authorList>
    </citation>
    <scope>NUCLEOTIDE SEQUENCE [LARGE SCALE GENOMIC DNA]</scope>
    <source>
        <strain evidence="2 3">5DNS001</strain>
    </source>
</reference>
<dbReference type="Gene3D" id="1.25.40.10">
    <property type="entry name" value="Tetratricopeptide repeat domain"/>
    <property type="match status" value="3"/>
</dbReference>
<dbReference type="SMART" id="SM00028">
    <property type="entry name" value="TPR"/>
    <property type="match status" value="7"/>
</dbReference>
<feature type="repeat" description="TPR" evidence="1">
    <location>
        <begin position="17"/>
        <end position="50"/>
    </location>
</feature>
<dbReference type="InterPro" id="IPR019734">
    <property type="entry name" value="TPR_rpt"/>
</dbReference>
<dbReference type="PANTHER" id="PTHR12558:SF13">
    <property type="entry name" value="CELL DIVISION CYCLE PROTEIN 27 HOMOLOG"/>
    <property type="match status" value="1"/>
</dbReference>
<organism evidence="2 3">
    <name type="scientific">Sinomicrobium pectinilyticum</name>
    <dbReference type="NCBI Taxonomy" id="1084421"/>
    <lineage>
        <taxon>Bacteria</taxon>
        <taxon>Pseudomonadati</taxon>
        <taxon>Bacteroidota</taxon>
        <taxon>Flavobacteriia</taxon>
        <taxon>Flavobacteriales</taxon>
        <taxon>Flavobacteriaceae</taxon>
        <taxon>Sinomicrobium</taxon>
    </lineage>
</organism>
<proteinExistence type="predicted"/>
<dbReference type="AlphaFoldDB" id="A0A3N0F046"/>
<sequence>MKAISFCICVLFAFQLFSQEDILARQYFDRGEFEKALTLYEKLYKENPRTNQLQLLVACYQQLERYDEAEAVLLRQLEKSNASPTYFVELGYNYALAGKKGKAGEYYDKAFKAVEDRPAYTYTVGRNFQEKNLLDEAIAVYERGKELDPRLNVDYQVAQIYGEKGNMEKMYSSLLDLIASRQNMNLSHVQRIISQFITDDASHPNNQLLRKLILKRAQASPDILWNELLSWLFIRQRQYASAFTQEKAIFKRAETVSLQPVIDLGIMAMNDGDNDTATAIFEFIIENTGTASVQLEAHLNILRMQIEKGDASVYDDIEDRFRALLEEYGLNSSTLQVQVAYARFRAFQMEDMAKAEELLKRILDEIPLNALEEARVKMAYADVLVYSEKFNRALIYYSQVQKMVKNDVIAQEARFKVAQTSFYKGDFDWALTQLKVLRESGSQLIANDAMQLSLLISDNILGDSTNTALKTYARADLYAYQNKTGKAIALLDSVLANHRGESIEDEALFRQAELFEKGHQYKKAEYNYLRIIEFYPYDIWMDDALFALGQLYEYRLEEPEKAIPYYEKIIFEHEDSIYFVESRKAFRKLRGDGT</sequence>
<dbReference type="EMBL" id="RJTM01000011">
    <property type="protein sequence ID" value="RNL93431.1"/>
    <property type="molecule type" value="Genomic_DNA"/>
</dbReference>
<evidence type="ECO:0000256" key="1">
    <source>
        <dbReference type="PROSITE-ProRule" id="PRU00339"/>
    </source>
</evidence>
<accession>A0A3N0F046</accession>
<keyword evidence="3" id="KW-1185">Reference proteome</keyword>
<evidence type="ECO:0008006" key="4">
    <source>
        <dbReference type="Google" id="ProtNLM"/>
    </source>
</evidence>
<dbReference type="PROSITE" id="PS50005">
    <property type="entry name" value="TPR"/>
    <property type="match status" value="1"/>
</dbReference>
<protein>
    <recommendedName>
        <fullName evidence="4">Tetratricopeptide repeat protein</fullName>
    </recommendedName>
</protein>
<gene>
    <name evidence="2" type="ORF">ED312_02060</name>
</gene>
<keyword evidence="1" id="KW-0802">TPR repeat</keyword>
<dbReference type="SUPFAM" id="SSF48452">
    <property type="entry name" value="TPR-like"/>
    <property type="match status" value="2"/>
</dbReference>
<dbReference type="InterPro" id="IPR011990">
    <property type="entry name" value="TPR-like_helical_dom_sf"/>
</dbReference>
<evidence type="ECO:0000313" key="3">
    <source>
        <dbReference type="Proteomes" id="UP000267469"/>
    </source>
</evidence>
<dbReference type="Pfam" id="PF13181">
    <property type="entry name" value="TPR_8"/>
    <property type="match status" value="1"/>
</dbReference>
<dbReference type="RefSeq" id="WP_123214341.1">
    <property type="nucleotide sequence ID" value="NZ_RJTM01000011.1"/>
</dbReference>
<evidence type="ECO:0000313" key="2">
    <source>
        <dbReference type="EMBL" id="RNL93431.1"/>
    </source>
</evidence>
<comment type="caution">
    <text evidence="2">The sequence shown here is derived from an EMBL/GenBank/DDBJ whole genome shotgun (WGS) entry which is preliminary data.</text>
</comment>
<name>A0A3N0F046_SINP1</name>
<dbReference type="Pfam" id="PF14559">
    <property type="entry name" value="TPR_19"/>
    <property type="match status" value="1"/>
</dbReference>